<keyword evidence="1" id="KW-0732">Signal</keyword>
<evidence type="ECO:0000256" key="1">
    <source>
        <dbReference type="SAM" id="SignalP"/>
    </source>
</evidence>
<keyword evidence="3" id="KW-1185">Reference proteome</keyword>
<dbReference type="GeneID" id="17351113"/>
<evidence type="ECO:0000313" key="2">
    <source>
        <dbReference type="EMBL" id="EFN51730.1"/>
    </source>
</evidence>
<gene>
    <name evidence="2" type="ORF">CHLNCDRAFT_59163</name>
</gene>
<dbReference type="InParanoid" id="E1ZR75"/>
<dbReference type="EMBL" id="GL433861">
    <property type="protein sequence ID" value="EFN51730.1"/>
    <property type="molecule type" value="Genomic_DNA"/>
</dbReference>
<sequence length="141" mass="16115">MSRKSTLLAMAFLAMLGACDAIICDKSHYWLYKYRVKRGRIYDITRRNFAEIAYRKAMALVKTTGSGVGACTVVKHRPKAACYKSWRPGGPGRQSLGQYGFTSVVKLSCPFLKSTVYKKVDVSVYTRRDFSYWYPMATLFY</sequence>
<feature type="chain" id="PRO_5003156573" evidence="1">
    <location>
        <begin position="22"/>
        <end position="141"/>
    </location>
</feature>
<proteinExistence type="predicted"/>
<dbReference type="KEGG" id="cvr:CHLNCDRAFT_59163"/>
<accession>E1ZR75</accession>
<dbReference type="Proteomes" id="UP000008141">
    <property type="component" value="Unassembled WGS sequence"/>
</dbReference>
<protein>
    <submittedName>
        <fullName evidence="2">Expressed protein</fullName>
    </submittedName>
</protein>
<organism evidence="3">
    <name type="scientific">Chlorella variabilis</name>
    <name type="common">Green alga</name>
    <dbReference type="NCBI Taxonomy" id="554065"/>
    <lineage>
        <taxon>Eukaryota</taxon>
        <taxon>Viridiplantae</taxon>
        <taxon>Chlorophyta</taxon>
        <taxon>core chlorophytes</taxon>
        <taxon>Trebouxiophyceae</taxon>
        <taxon>Chlorellales</taxon>
        <taxon>Chlorellaceae</taxon>
        <taxon>Chlorella clade</taxon>
        <taxon>Chlorella</taxon>
    </lineage>
</organism>
<dbReference type="PROSITE" id="PS51257">
    <property type="entry name" value="PROKAR_LIPOPROTEIN"/>
    <property type="match status" value="1"/>
</dbReference>
<dbReference type="AlphaFoldDB" id="E1ZR75"/>
<evidence type="ECO:0000313" key="3">
    <source>
        <dbReference type="Proteomes" id="UP000008141"/>
    </source>
</evidence>
<feature type="signal peptide" evidence="1">
    <location>
        <begin position="1"/>
        <end position="21"/>
    </location>
</feature>
<reference evidence="2 3" key="1">
    <citation type="journal article" date="2010" name="Plant Cell">
        <title>The Chlorella variabilis NC64A genome reveals adaptation to photosymbiosis, coevolution with viruses, and cryptic sex.</title>
        <authorList>
            <person name="Blanc G."/>
            <person name="Duncan G."/>
            <person name="Agarkova I."/>
            <person name="Borodovsky M."/>
            <person name="Gurnon J."/>
            <person name="Kuo A."/>
            <person name="Lindquist E."/>
            <person name="Lucas S."/>
            <person name="Pangilinan J."/>
            <person name="Polle J."/>
            <person name="Salamov A."/>
            <person name="Terry A."/>
            <person name="Yamada T."/>
            <person name="Dunigan D.D."/>
            <person name="Grigoriev I.V."/>
            <person name="Claverie J.M."/>
            <person name="Van Etten J.L."/>
        </authorList>
    </citation>
    <scope>NUCLEOTIDE SEQUENCE [LARGE SCALE GENOMIC DNA]</scope>
    <source>
        <strain evidence="2 3">NC64A</strain>
    </source>
</reference>
<dbReference type="RefSeq" id="XP_005843832.1">
    <property type="nucleotide sequence ID" value="XM_005843770.1"/>
</dbReference>
<name>E1ZR75_CHLVA</name>